<feature type="domain" description="CFAP91" evidence="9">
    <location>
        <begin position="226"/>
        <end position="379"/>
    </location>
</feature>
<keyword evidence="7" id="KW-0175">Coiled coil</keyword>
<feature type="compositionally biased region" description="Low complexity" evidence="8">
    <location>
        <begin position="742"/>
        <end position="751"/>
    </location>
</feature>
<keyword evidence="11" id="KW-1185">Reference proteome</keyword>
<dbReference type="EMBL" id="OZ035833">
    <property type="protein sequence ID" value="CAL1573594.1"/>
    <property type="molecule type" value="Genomic_DNA"/>
</dbReference>
<feature type="compositionally biased region" description="Low complexity" evidence="8">
    <location>
        <begin position="719"/>
        <end position="733"/>
    </location>
</feature>
<protein>
    <recommendedName>
        <fullName evidence="6">Cilia- and flagella-associated protein 91</fullName>
    </recommendedName>
</protein>
<name>A0AAV2JE06_KNICA</name>
<dbReference type="AlphaFoldDB" id="A0AAV2JE06"/>
<accession>A0AAV2JE06</accession>
<evidence type="ECO:0000256" key="2">
    <source>
        <dbReference type="ARBA" id="ARBA00022490"/>
    </source>
</evidence>
<comment type="subcellular location">
    <subcellularLocation>
        <location evidence="1">Cytoplasm</location>
        <location evidence="1">Cytoskeleton</location>
        <location evidence="1">Cilium axoneme</location>
    </subcellularLocation>
</comment>
<keyword evidence="2" id="KW-0963">Cytoplasm</keyword>
<feature type="coiled-coil region" evidence="7">
    <location>
        <begin position="552"/>
        <end position="586"/>
    </location>
</feature>
<evidence type="ECO:0000256" key="7">
    <source>
        <dbReference type="SAM" id="Coils"/>
    </source>
</evidence>
<gene>
    <name evidence="10" type="ORF">KC01_LOCUS5472</name>
</gene>
<evidence type="ECO:0000256" key="4">
    <source>
        <dbReference type="ARBA" id="ARBA00023273"/>
    </source>
</evidence>
<evidence type="ECO:0000313" key="11">
    <source>
        <dbReference type="Proteomes" id="UP001497482"/>
    </source>
</evidence>
<proteinExistence type="inferred from homology"/>
<dbReference type="InterPro" id="IPR032840">
    <property type="entry name" value="CFAP91_dom"/>
</dbReference>
<evidence type="ECO:0000256" key="8">
    <source>
        <dbReference type="SAM" id="MobiDB-lite"/>
    </source>
</evidence>
<dbReference type="Pfam" id="PF14738">
    <property type="entry name" value="CFAP91"/>
    <property type="match status" value="1"/>
</dbReference>
<evidence type="ECO:0000256" key="5">
    <source>
        <dbReference type="ARBA" id="ARBA00029468"/>
    </source>
</evidence>
<evidence type="ECO:0000256" key="3">
    <source>
        <dbReference type="ARBA" id="ARBA00023212"/>
    </source>
</evidence>
<dbReference type="PANTHER" id="PTHR22455">
    <property type="entry name" value="CILIA- AND FLAGELLA-ASSOCIATED PROTEIN 91"/>
    <property type="match status" value="1"/>
</dbReference>
<keyword evidence="4" id="KW-0966">Cell projection</keyword>
<dbReference type="InterPro" id="IPR026720">
    <property type="entry name" value="CFAP91"/>
</dbReference>
<evidence type="ECO:0000256" key="6">
    <source>
        <dbReference type="ARBA" id="ARBA00029555"/>
    </source>
</evidence>
<dbReference type="GO" id="GO:0005930">
    <property type="term" value="C:axoneme"/>
    <property type="evidence" value="ECO:0007669"/>
    <property type="project" value="UniProtKB-SubCell"/>
</dbReference>
<evidence type="ECO:0000313" key="10">
    <source>
        <dbReference type="EMBL" id="CAL1573594.1"/>
    </source>
</evidence>
<evidence type="ECO:0000259" key="9">
    <source>
        <dbReference type="Pfam" id="PF14738"/>
    </source>
</evidence>
<feature type="region of interest" description="Disordered" evidence="8">
    <location>
        <begin position="719"/>
        <end position="769"/>
    </location>
</feature>
<feature type="region of interest" description="Disordered" evidence="8">
    <location>
        <begin position="482"/>
        <end position="503"/>
    </location>
</feature>
<sequence>MMLQFQEESRRSQQQCVLYINELSVKQSFIILGHSLPGTLQRSYLKASDTAQLLLKTYETHEDATSKFVSRERTYDYLYDPVYTVSSEVDHIRSSLKAYTSKNRVLRIPEYGSMFSSLPHYPRFQLQLDPTDPVPDFIDRRWRGHIDQYKQALHQLAGVGRAASPWLQKEEGRVTGSDPWKYCTRPLIPYGQQLPPNVIFSLPEEECFFHLDRTSLQQPTKVTVAVQTDYRESETQTDPYSPEYTIQPGTTPSELLTLAVLTWGHGLPAGLAEVKMIEHVRAKRAWEATLPPLNDLSQMDKRRRMMDEMEAKEWAFRESEIQKIKEVRLAVLTDLLKRRDQTQQEYTHDRLMHINHKLQMEKESKMKKINNDYFRGLRKVERKYGVVMDKLKHFHNFKEDHSPHTHSSGRKKPDAKSINYNFDIEGLTKLETASSFKSPEKNAKLTRSMIQNSSQRAFQLYEQYRALRRPRSESPVDCLVKIEKPSPPPATPEVEQPPEGKEEKEAAVVYLQKLLRGRAIQYEIIKGKEDHLDLIKELRTVHALQSEDQKQQNAEKDRILNLKQERDQQNRRVEALQARAVDTELEYMFDTLSKDLIRLQEERRIHAFTLLAERDRCMREAEESRRRQVEERRRREEDEIFRQVVQINQESVDLYLEDIILETLERVADDQARKEIHQLVKEVSDVAWALEESLQSETIVHELVYNFLIPEVAKTSARQQAKQKQQRHLQAARTIIQGTSGGVSSPSVTVDPGEETVAEPELPQTDTNQ</sequence>
<organism evidence="10 11">
    <name type="scientific">Knipowitschia caucasica</name>
    <name type="common">Caucasian dwarf goby</name>
    <name type="synonym">Pomatoschistus caucasicus</name>
    <dbReference type="NCBI Taxonomy" id="637954"/>
    <lineage>
        <taxon>Eukaryota</taxon>
        <taxon>Metazoa</taxon>
        <taxon>Chordata</taxon>
        <taxon>Craniata</taxon>
        <taxon>Vertebrata</taxon>
        <taxon>Euteleostomi</taxon>
        <taxon>Actinopterygii</taxon>
        <taxon>Neopterygii</taxon>
        <taxon>Teleostei</taxon>
        <taxon>Neoteleostei</taxon>
        <taxon>Acanthomorphata</taxon>
        <taxon>Gobiaria</taxon>
        <taxon>Gobiiformes</taxon>
        <taxon>Gobioidei</taxon>
        <taxon>Gobiidae</taxon>
        <taxon>Gobiinae</taxon>
        <taxon>Knipowitschia</taxon>
    </lineage>
</organism>
<comment type="similarity">
    <text evidence="5">Belongs to the CFAP91 family.</text>
</comment>
<keyword evidence="3" id="KW-0206">Cytoskeleton</keyword>
<dbReference type="PANTHER" id="PTHR22455:SF10">
    <property type="entry name" value="CILIA- AND FLAGELLA-ASSOCIATED PROTEIN 91"/>
    <property type="match status" value="1"/>
</dbReference>
<dbReference type="Proteomes" id="UP001497482">
    <property type="component" value="Chromosome 11"/>
</dbReference>
<reference evidence="10 11" key="1">
    <citation type="submission" date="2024-04" db="EMBL/GenBank/DDBJ databases">
        <authorList>
            <person name="Waldvogel A.-M."/>
            <person name="Schoenle A."/>
        </authorList>
    </citation>
    <scope>NUCLEOTIDE SEQUENCE [LARGE SCALE GENOMIC DNA]</scope>
</reference>
<evidence type="ECO:0000256" key="1">
    <source>
        <dbReference type="ARBA" id="ARBA00004430"/>
    </source>
</evidence>